<reference evidence="1 2" key="1">
    <citation type="journal article" date="2020" name="Sci. Rep.">
        <title>A novel vibriophage exhibits inhibitory activity against host protein synthesis machinery.</title>
        <authorList>
            <person name="Thammatinna K."/>
            <person name="Egan M.E."/>
            <person name="Htoo H.H."/>
            <person name="Khanna K."/>
            <person name="Sugie J."/>
            <person name="Nideffer J.F."/>
            <person name="Villa E."/>
            <person name="Tassanakajon A."/>
            <person name="Pogliano J."/>
            <person name="Nonejuie P."/>
            <person name="Chaikeeratisak V."/>
        </authorList>
    </citation>
    <scope>NUCLEOTIDE SEQUENCE [LARGE SCALE GENOMIC DNA]</scope>
</reference>
<sequence length="103" mass="12536">MRINTMISERMTEIRLWKSKRTKLAFIWDAWSRVMYELTEKELEKYNTNYSFRAACESAYRNGFTKEQMLSELVIHLLDKEKEADDKRLEEIMARTKRNSLFE</sequence>
<proteinExistence type="predicted"/>
<dbReference type="KEGG" id="vg:77925268"/>
<accession>A0A6B7SIV4</accession>
<keyword evidence="2" id="KW-1185">Reference proteome</keyword>
<organism evidence="1 2">
    <name type="scientific">Vibrio phage Seahorse</name>
    <dbReference type="NCBI Taxonomy" id="2662136"/>
    <lineage>
        <taxon>Viruses</taxon>
        <taxon>Duplodnaviria</taxon>
        <taxon>Heunggongvirae</taxon>
        <taxon>Uroviricota</taxon>
        <taxon>Caudoviricetes</taxon>
        <taxon>Seahorsevirus</taxon>
        <taxon>Seahorsevirus seahorse</taxon>
    </lineage>
</organism>
<protein>
    <submittedName>
        <fullName evidence="1">Uncharacterized protein</fullName>
    </submittedName>
</protein>
<dbReference type="Proteomes" id="UP000500903">
    <property type="component" value="Segment"/>
</dbReference>
<dbReference type="RefSeq" id="YP_010649708.1">
    <property type="nucleotide sequence ID" value="NC_070772.1"/>
</dbReference>
<name>A0A6B7SIV4_9CAUD</name>
<dbReference type="GeneID" id="77925268"/>
<evidence type="ECO:0000313" key="1">
    <source>
        <dbReference type="EMBL" id="QGF20991.1"/>
    </source>
</evidence>
<evidence type="ECO:0000313" key="2">
    <source>
        <dbReference type="Proteomes" id="UP000500903"/>
    </source>
</evidence>
<dbReference type="EMBL" id="MN512538">
    <property type="protein sequence ID" value="QGF20991.1"/>
    <property type="molecule type" value="Genomic_DNA"/>
</dbReference>